<dbReference type="EC" id="2.3.1.48" evidence="3 12"/>
<evidence type="ECO:0000256" key="10">
    <source>
        <dbReference type="ARBA" id="ARBA00023242"/>
    </source>
</evidence>
<evidence type="ECO:0000259" key="14">
    <source>
        <dbReference type="PROSITE" id="PS51726"/>
    </source>
</evidence>
<dbReference type="SMART" id="SM00249">
    <property type="entry name" value="PHD"/>
    <property type="match status" value="2"/>
</dbReference>
<keyword evidence="7" id="KW-0862">Zinc</keyword>
<comment type="similarity">
    <text evidence="2 12">Belongs to the MYST (SAS/MOZ) family.</text>
</comment>
<evidence type="ECO:0000256" key="12">
    <source>
        <dbReference type="RuleBase" id="RU361211"/>
    </source>
</evidence>
<dbReference type="PANTHER" id="PTHR10615">
    <property type="entry name" value="HISTONE ACETYLTRANSFERASE"/>
    <property type="match status" value="1"/>
</dbReference>
<dbReference type="SUPFAM" id="SSF57903">
    <property type="entry name" value="FYVE/PHD zinc finger"/>
    <property type="match status" value="2"/>
</dbReference>
<dbReference type="InterPro" id="IPR002717">
    <property type="entry name" value="HAT_MYST-type"/>
</dbReference>
<feature type="region of interest" description="Disordered" evidence="13">
    <location>
        <begin position="360"/>
        <end position="385"/>
    </location>
</feature>
<evidence type="ECO:0000256" key="6">
    <source>
        <dbReference type="ARBA" id="ARBA00022771"/>
    </source>
</evidence>
<evidence type="ECO:0000256" key="4">
    <source>
        <dbReference type="ARBA" id="ARBA00022679"/>
    </source>
</evidence>
<dbReference type="GO" id="GO:0005829">
    <property type="term" value="C:cytosol"/>
    <property type="evidence" value="ECO:0007669"/>
    <property type="project" value="UniProtKB-ARBA"/>
</dbReference>
<dbReference type="CDD" id="cd15489">
    <property type="entry name" value="PHD_SF"/>
    <property type="match status" value="1"/>
</dbReference>
<dbReference type="SMART" id="SM00320">
    <property type="entry name" value="WD40"/>
    <property type="match status" value="3"/>
</dbReference>
<dbReference type="InterPro" id="IPR040706">
    <property type="entry name" value="Zf-MYST"/>
</dbReference>
<evidence type="ECO:0000256" key="1">
    <source>
        <dbReference type="ARBA" id="ARBA00004123"/>
    </source>
</evidence>
<dbReference type="InterPro" id="IPR011011">
    <property type="entry name" value="Znf_FYVE_PHD"/>
</dbReference>
<evidence type="ECO:0000313" key="15">
    <source>
        <dbReference type="EMBL" id="PAV91370.1"/>
    </source>
</evidence>
<comment type="subcellular location">
    <subcellularLocation>
        <location evidence="1 12">Nucleus</location>
    </subcellularLocation>
</comment>
<dbReference type="InterPro" id="IPR015943">
    <property type="entry name" value="WD40/YVTN_repeat-like_dom_sf"/>
</dbReference>
<feature type="region of interest" description="Disordered" evidence="13">
    <location>
        <begin position="288"/>
        <end position="333"/>
    </location>
</feature>
<dbReference type="PANTHER" id="PTHR10615:SF161">
    <property type="entry name" value="HISTONE ACETYLTRANSFERASE KAT7"/>
    <property type="match status" value="1"/>
</dbReference>
<dbReference type="Gene3D" id="1.10.10.10">
    <property type="entry name" value="Winged helix-like DNA-binding domain superfamily/Winged helix DNA-binding domain"/>
    <property type="match status" value="1"/>
</dbReference>
<dbReference type="GO" id="GO:0010485">
    <property type="term" value="F:histone H4 acetyltransferase activity"/>
    <property type="evidence" value="ECO:0007669"/>
    <property type="project" value="TreeGrafter"/>
</dbReference>
<dbReference type="InterPro" id="IPR013083">
    <property type="entry name" value="Znf_RING/FYVE/PHD"/>
</dbReference>
<dbReference type="STRING" id="2018661.A0A2A2LYV1"/>
<feature type="compositionally biased region" description="Low complexity" evidence="13">
    <location>
        <begin position="16"/>
        <end position="38"/>
    </location>
</feature>
<evidence type="ECO:0000256" key="13">
    <source>
        <dbReference type="SAM" id="MobiDB-lite"/>
    </source>
</evidence>
<dbReference type="GO" id="GO:0010484">
    <property type="term" value="F:histone H3 acetyltransferase activity"/>
    <property type="evidence" value="ECO:0007669"/>
    <property type="project" value="TreeGrafter"/>
</dbReference>
<dbReference type="InterPro" id="IPR016181">
    <property type="entry name" value="Acyl_CoA_acyltransferase"/>
</dbReference>
<dbReference type="SUPFAM" id="SSF50978">
    <property type="entry name" value="WD40 repeat-like"/>
    <property type="match status" value="1"/>
</dbReference>
<evidence type="ECO:0000256" key="3">
    <source>
        <dbReference type="ARBA" id="ARBA00013184"/>
    </source>
</evidence>
<dbReference type="Gene3D" id="3.30.40.10">
    <property type="entry name" value="Zinc/RING finger domain, C3HC4 (zinc finger)"/>
    <property type="match status" value="1"/>
</dbReference>
<dbReference type="GO" id="GO:0008270">
    <property type="term" value="F:zinc ion binding"/>
    <property type="evidence" value="ECO:0007669"/>
    <property type="project" value="UniProtKB-KW"/>
</dbReference>
<dbReference type="Gene3D" id="2.130.10.10">
    <property type="entry name" value="YVTN repeat-like/Quinoprotein amine dehydrogenase"/>
    <property type="match status" value="1"/>
</dbReference>
<dbReference type="InterPro" id="IPR001680">
    <property type="entry name" value="WD40_rpt"/>
</dbReference>
<dbReference type="AlphaFoldDB" id="A0A2A2LYV1"/>
<feature type="compositionally biased region" description="Basic residues" evidence="13">
    <location>
        <begin position="312"/>
        <end position="326"/>
    </location>
</feature>
<comment type="catalytic activity">
    <reaction evidence="12">
        <text>L-lysyl-[protein] + acetyl-CoA = N(6)-acetyl-L-lysyl-[protein] + CoA + H(+)</text>
        <dbReference type="Rhea" id="RHEA:45948"/>
        <dbReference type="Rhea" id="RHEA-COMP:9752"/>
        <dbReference type="Rhea" id="RHEA-COMP:10731"/>
        <dbReference type="ChEBI" id="CHEBI:15378"/>
        <dbReference type="ChEBI" id="CHEBI:29969"/>
        <dbReference type="ChEBI" id="CHEBI:57287"/>
        <dbReference type="ChEBI" id="CHEBI:57288"/>
        <dbReference type="ChEBI" id="CHEBI:61930"/>
        <dbReference type="EC" id="2.3.1.48"/>
    </reaction>
</comment>
<evidence type="ECO:0000256" key="8">
    <source>
        <dbReference type="ARBA" id="ARBA00022853"/>
    </source>
</evidence>
<keyword evidence="8" id="KW-0156">Chromatin regulator</keyword>
<dbReference type="FunFam" id="3.40.630.30:FF:000001">
    <property type="entry name" value="Histone acetyltransferase"/>
    <property type="match status" value="1"/>
</dbReference>
<dbReference type="InterPro" id="IPR036322">
    <property type="entry name" value="WD40_repeat_dom_sf"/>
</dbReference>
<gene>
    <name evidence="15" type="ORF">WR25_12626</name>
</gene>
<name>A0A2A2LYV1_9BILA</name>
<reference evidence="15 16" key="1">
    <citation type="journal article" date="2017" name="Curr. Biol.">
        <title>Genome architecture and evolution of a unichromosomal asexual nematode.</title>
        <authorList>
            <person name="Fradin H."/>
            <person name="Zegar C."/>
            <person name="Gutwein M."/>
            <person name="Lucas J."/>
            <person name="Kovtun M."/>
            <person name="Corcoran D."/>
            <person name="Baugh L.R."/>
            <person name="Kiontke K."/>
            <person name="Gunsalus K."/>
            <person name="Fitch D.H."/>
            <person name="Piano F."/>
        </authorList>
    </citation>
    <scope>NUCLEOTIDE SEQUENCE [LARGE SCALE GENOMIC DNA]</scope>
    <source>
        <strain evidence="15">PF1309</strain>
    </source>
</reference>
<dbReference type="Gene3D" id="3.30.60.60">
    <property type="entry name" value="N-acetyl transferase-like"/>
    <property type="match status" value="1"/>
</dbReference>
<dbReference type="GO" id="GO:0003712">
    <property type="term" value="F:transcription coregulator activity"/>
    <property type="evidence" value="ECO:0007669"/>
    <property type="project" value="TreeGrafter"/>
</dbReference>
<protein>
    <recommendedName>
        <fullName evidence="3 12">Histone acetyltransferase</fullName>
        <ecNumber evidence="3 12">2.3.1.48</ecNumber>
    </recommendedName>
</protein>
<feature type="domain" description="MYST-type HAT" evidence="14">
    <location>
        <begin position="398"/>
        <end position="687"/>
    </location>
</feature>
<feature type="compositionally biased region" description="Basic and acidic residues" evidence="13">
    <location>
        <begin position="98"/>
        <end position="116"/>
    </location>
</feature>
<keyword evidence="6" id="KW-0863">Zinc-finger</keyword>
<evidence type="ECO:0000256" key="7">
    <source>
        <dbReference type="ARBA" id="ARBA00022833"/>
    </source>
</evidence>
<evidence type="ECO:0000256" key="2">
    <source>
        <dbReference type="ARBA" id="ARBA00010107"/>
    </source>
</evidence>
<feature type="active site" description="Proton donor/acceptor" evidence="11">
    <location>
        <position position="592"/>
    </location>
</feature>
<dbReference type="InterPro" id="IPR036388">
    <property type="entry name" value="WH-like_DNA-bd_sf"/>
</dbReference>
<feature type="region of interest" description="Disordered" evidence="13">
    <location>
        <begin position="1"/>
        <end position="132"/>
    </location>
</feature>
<keyword evidence="16" id="KW-1185">Reference proteome</keyword>
<dbReference type="Gene3D" id="3.40.630.30">
    <property type="match status" value="1"/>
</dbReference>
<dbReference type="SUPFAM" id="SSF55729">
    <property type="entry name" value="Acyl-CoA N-acyltransferases (Nat)"/>
    <property type="match status" value="1"/>
</dbReference>
<keyword evidence="9" id="KW-0007">Acetylation</keyword>
<proteinExistence type="inferred from homology"/>
<dbReference type="OrthoDB" id="787137at2759"/>
<comment type="caution">
    <text evidence="15">The sequence shown here is derived from an EMBL/GenBank/DDBJ whole genome shotgun (WGS) entry which is preliminary data.</text>
</comment>
<keyword evidence="5" id="KW-0479">Metal-binding</keyword>
<dbReference type="EMBL" id="LIAE01006322">
    <property type="protein sequence ID" value="PAV91370.1"/>
    <property type="molecule type" value="Genomic_DNA"/>
</dbReference>
<dbReference type="InterPro" id="IPR050603">
    <property type="entry name" value="MYST_HAT"/>
</dbReference>
<dbReference type="GO" id="GO:0036409">
    <property type="term" value="C:histone H3-K14 acetyltransferase complex"/>
    <property type="evidence" value="ECO:0007669"/>
    <property type="project" value="TreeGrafter"/>
</dbReference>
<feature type="compositionally biased region" description="Polar residues" evidence="13">
    <location>
        <begin position="70"/>
        <end position="95"/>
    </location>
</feature>
<evidence type="ECO:0000313" key="16">
    <source>
        <dbReference type="Proteomes" id="UP000218231"/>
    </source>
</evidence>
<dbReference type="Pfam" id="PF17772">
    <property type="entry name" value="zf-MYST"/>
    <property type="match status" value="1"/>
</dbReference>
<sequence length="1091" mass="124832">MVASRRSAGSLAAVGRRSLLSAPSARSAQPTQTQAQAARRVKSPGTSSPASRTRHSLAEQGHKSLRTPREQQQQRASRVSGAARSTSADASSKPKSVQRKESIQKKKEPVRVKQEEPQPAQASNDDDKIKTRRLHKTVVEKMPRCTICKQPKPELYACSGCGLYYHLRKCYRLPERQVANVFASKHWFCAKCVRCQACNEMIDDPSNVECVQCGLVWHGRCRPQKGSSIDGQWACAKCTRKEKTDKPGAGNSNKKKDARLEAKKDVYDFDGDDTAMFAPDFTLRKMDQSSPGSLLGSVKQEELGSSSDNSKKKGKPSKSDSRKRKMVDKQQQDVLNDEKRLILDARSEIYDELLDAHNRRVQTEGSGARKSASRSPTKSPEKKSRRLVLQEDKDLFMSTLKEYQSIKREAVPAATSSTIDKWVYLGGTQKMKAIYESPYPEEIRRAPAIYVCAFCLTAQEDKERYRIHQSNCEFRHPPGNEIYRDSEISFFEIDGSKQQWYCRNLCLLAKLFISSKTLHHEVDTFFFYVLTEHTEEGCQLVGYFSKEKNPSKNNNLSCLLTLPTSQRSGYGRLLIDMSYELSRVERKVGSPEHPLSDLGLLTYRGYWRSSILCYLRAIRQNPHTSIKDMSLQTRIHPTDIINQLMHDRLLVYKHGVYYIKAAKRAYKWPLSTCRRRTVDSSKLQWKPSFDETQLDPSRLNYYNVKLVCKKFNNIVSNEQWWRVQINRKKYYLTHTEANDPKFLAVRTFENIRKEERRWLHDNENVVQQFTEPCASTIDGVRLFRTKDPDLRRFCLAGCRDRSLTLWHLQDIENPNDTLPVCLQKIDGAHDGWIWRIDKVTEEGKFMTCGWDQICKEWQIGENGMITVVLRFAILTIKLKKTIQELSKYELPSAATCSARITPHQFIVGTFNHTIHLFDTREPPKKYGNQFDLHKRAIIGLENKDHYIYTTSEDRHIFMSDIRMTSPKAINDKILRVYAPSLSLNANQLICGYGNRIRIMDPLTLDTVHEFVAFNSGSVRQVIHNSGMILAMTTTRQLAAFSPGLRNERWAELATPSEPSRFDYLDGDLCVGLGDGSLLISASKLATDHADF</sequence>
<dbReference type="Proteomes" id="UP000218231">
    <property type="component" value="Unassembled WGS sequence"/>
</dbReference>
<dbReference type="GO" id="GO:0006357">
    <property type="term" value="P:regulation of transcription by RNA polymerase II"/>
    <property type="evidence" value="ECO:0007669"/>
    <property type="project" value="TreeGrafter"/>
</dbReference>
<dbReference type="GO" id="GO:0003682">
    <property type="term" value="F:chromatin binding"/>
    <property type="evidence" value="ECO:0007669"/>
    <property type="project" value="TreeGrafter"/>
</dbReference>
<dbReference type="InterPro" id="IPR001965">
    <property type="entry name" value="Znf_PHD"/>
</dbReference>
<evidence type="ECO:0000256" key="11">
    <source>
        <dbReference type="PIRSR" id="PIRSR602717-51"/>
    </source>
</evidence>
<organism evidence="15 16">
    <name type="scientific">Diploscapter pachys</name>
    <dbReference type="NCBI Taxonomy" id="2018661"/>
    <lineage>
        <taxon>Eukaryota</taxon>
        <taxon>Metazoa</taxon>
        <taxon>Ecdysozoa</taxon>
        <taxon>Nematoda</taxon>
        <taxon>Chromadorea</taxon>
        <taxon>Rhabditida</taxon>
        <taxon>Rhabditina</taxon>
        <taxon>Rhabditomorpha</taxon>
        <taxon>Rhabditoidea</taxon>
        <taxon>Rhabditidae</taxon>
        <taxon>Diploscapter</taxon>
    </lineage>
</organism>
<accession>A0A2A2LYV1</accession>
<evidence type="ECO:0000256" key="9">
    <source>
        <dbReference type="ARBA" id="ARBA00022990"/>
    </source>
</evidence>
<keyword evidence="10 12" id="KW-0539">Nucleus</keyword>
<keyword evidence="4" id="KW-0808">Transferase</keyword>
<evidence type="ECO:0000256" key="5">
    <source>
        <dbReference type="ARBA" id="ARBA00022723"/>
    </source>
</evidence>
<dbReference type="PROSITE" id="PS51726">
    <property type="entry name" value="MYST_HAT"/>
    <property type="match status" value="1"/>
</dbReference>
<dbReference type="Pfam" id="PF01853">
    <property type="entry name" value="MOZ_SAS"/>
    <property type="match status" value="1"/>
</dbReference>